<evidence type="ECO:0000256" key="1">
    <source>
        <dbReference type="SAM" id="MobiDB-lite"/>
    </source>
</evidence>
<evidence type="ECO:0008006" key="5">
    <source>
        <dbReference type="Google" id="ProtNLM"/>
    </source>
</evidence>
<feature type="transmembrane region" description="Helical" evidence="2">
    <location>
        <begin position="233"/>
        <end position="254"/>
    </location>
</feature>
<accession>A0ABP3J3V0</accession>
<dbReference type="Proteomes" id="UP001501459">
    <property type="component" value="Unassembled WGS sequence"/>
</dbReference>
<feature type="transmembrane region" description="Helical" evidence="2">
    <location>
        <begin position="274"/>
        <end position="299"/>
    </location>
</feature>
<dbReference type="RefSeq" id="WP_343752450.1">
    <property type="nucleotide sequence ID" value="NZ_BAAADM010000043.1"/>
</dbReference>
<keyword evidence="2" id="KW-1133">Transmembrane helix</keyword>
<organism evidence="3 4">
    <name type="scientific">Lentibacillus halophilus</name>
    <dbReference type="NCBI Taxonomy" id="295065"/>
    <lineage>
        <taxon>Bacteria</taxon>
        <taxon>Bacillati</taxon>
        <taxon>Bacillota</taxon>
        <taxon>Bacilli</taxon>
        <taxon>Bacillales</taxon>
        <taxon>Bacillaceae</taxon>
        <taxon>Lentibacillus</taxon>
    </lineage>
</organism>
<sequence>MTSLTIGLIPSPDVPANIVEKLTGQLVNDLQNQVSQDIDWQIETTVDPLAGAAEYINDVLEKAVRIKKQHDWDYAICLTDLPSFSGRKVVTTDVSIQRGTALMSLPSFGAFPLKKRIRKALTFIIEFLYHNGQGDQSKKTASSIKRLKRRFLLSKIRRVIPQEGASTDTRFILQSRLFGWMRVLSGMTFANRPWLALASFKKVLTLAFATGTYISIFSTPWQLSVAYSPLRFIVLMLLSMVGMVTWIIFAHNLWEKSSSKGQNQYRILYNITTVLTLTSIAVIHYVVLYAAFMLSISLFVPQNLFEAWTKVNADDSIQYFMRLAWLTTSLGMLAGAVGATAEKEENIRHITYSYRQLTRYYEIEQDNPESESSGREDSQQKSYEGTQQSHREEGAQ</sequence>
<evidence type="ECO:0000313" key="4">
    <source>
        <dbReference type="Proteomes" id="UP001501459"/>
    </source>
</evidence>
<keyword evidence="4" id="KW-1185">Reference proteome</keyword>
<evidence type="ECO:0000256" key="2">
    <source>
        <dbReference type="SAM" id="Phobius"/>
    </source>
</evidence>
<proteinExistence type="predicted"/>
<comment type="caution">
    <text evidence="3">The sequence shown here is derived from an EMBL/GenBank/DDBJ whole genome shotgun (WGS) entry which is preliminary data.</text>
</comment>
<protein>
    <recommendedName>
        <fullName evidence="5">5,10-methylene-tetrahydrofolate dehydrogenase</fullName>
    </recommendedName>
</protein>
<dbReference type="EMBL" id="BAAADM010000043">
    <property type="protein sequence ID" value="GAA0440793.1"/>
    <property type="molecule type" value="Genomic_DNA"/>
</dbReference>
<keyword evidence="2" id="KW-0472">Membrane</keyword>
<feature type="transmembrane region" description="Helical" evidence="2">
    <location>
        <begin position="319"/>
        <end position="341"/>
    </location>
</feature>
<reference evidence="4" key="1">
    <citation type="journal article" date="2019" name="Int. J. Syst. Evol. Microbiol.">
        <title>The Global Catalogue of Microorganisms (GCM) 10K type strain sequencing project: providing services to taxonomists for standard genome sequencing and annotation.</title>
        <authorList>
            <consortium name="The Broad Institute Genomics Platform"/>
            <consortium name="The Broad Institute Genome Sequencing Center for Infectious Disease"/>
            <person name="Wu L."/>
            <person name="Ma J."/>
        </authorList>
    </citation>
    <scope>NUCLEOTIDE SEQUENCE [LARGE SCALE GENOMIC DNA]</scope>
    <source>
        <strain evidence="4">JCM 12149</strain>
    </source>
</reference>
<evidence type="ECO:0000313" key="3">
    <source>
        <dbReference type="EMBL" id="GAA0440793.1"/>
    </source>
</evidence>
<keyword evidence="2" id="KW-0812">Transmembrane</keyword>
<gene>
    <name evidence="3" type="ORF">GCM10008983_17330</name>
</gene>
<name>A0ABP3J3V0_9BACI</name>
<feature type="region of interest" description="Disordered" evidence="1">
    <location>
        <begin position="365"/>
        <end position="396"/>
    </location>
</feature>
<feature type="transmembrane region" description="Helical" evidence="2">
    <location>
        <begin position="203"/>
        <end position="221"/>
    </location>
</feature>